<name>A0A9W6YUB5_AMBMO</name>
<evidence type="ECO:0000259" key="10">
    <source>
        <dbReference type="PROSITE" id="PS50011"/>
    </source>
</evidence>
<accession>A0A9W6YUB5</accession>
<evidence type="ECO:0000256" key="3">
    <source>
        <dbReference type="ARBA" id="ARBA00022679"/>
    </source>
</evidence>
<dbReference type="Gene3D" id="1.10.510.10">
    <property type="entry name" value="Transferase(Phosphotransferase) domain 1"/>
    <property type="match status" value="1"/>
</dbReference>
<keyword evidence="6" id="KW-0067">ATP-binding</keyword>
<dbReference type="PANTHER" id="PTHR24343:SF515">
    <property type="entry name" value="SERINE_THREONINE-PROTEIN KINASE RTK1-RELATED"/>
    <property type="match status" value="1"/>
</dbReference>
<feature type="compositionally biased region" description="Low complexity" evidence="9">
    <location>
        <begin position="105"/>
        <end position="121"/>
    </location>
</feature>
<dbReference type="Proteomes" id="UP001165063">
    <property type="component" value="Unassembled WGS sequence"/>
</dbReference>
<evidence type="ECO:0000313" key="11">
    <source>
        <dbReference type="EMBL" id="GMG20522.1"/>
    </source>
</evidence>
<comment type="catalytic activity">
    <reaction evidence="7">
        <text>L-threonyl-[protein] + ATP = O-phospho-L-threonyl-[protein] + ADP + H(+)</text>
        <dbReference type="Rhea" id="RHEA:46608"/>
        <dbReference type="Rhea" id="RHEA-COMP:11060"/>
        <dbReference type="Rhea" id="RHEA-COMP:11605"/>
        <dbReference type="ChEBI" id="CHEBI:15378"/>
        <dbReference type="ChEBI" id="CHEBI:30013"/>
        <dbReference type="ChEBI" id="CHEBI:30616"/>
        <dbReference type="ChEBI" id="CHEBI:61977"/>
        <dbReference type="ChEBI" id="CHEBI:456216"/>
        <dbReference type="EC" id="2.7.11.1"/>
    </reaction>
</comment>
<comment type="catalytic activity">
    <reaction evidence="8">
        <text>L-seryl-[protein] + ATP = O-phospho-L-seryl-[protein] + ADP + H(+)</text>
        <dbReference type="Rhea" id="RHEA:17989"/>
        <dbReference type="Rhea" id="RHEA-COMP:9863"/>
        <dbReference type="Rhea" id="RHEA-COMP:11604"/>
        <dbReference type="ChEBI" id="CHEBI:15378"/>
        <dbReference type="ChEBI" id="CHEBI:29999"/>
        <dbReference type="ChEBI" id="CHEBI:30616"/>
        <dbReference type="ChEBI" id="CHEBI:83421"/>
        <dbReference type="ChEBI" id="CHEBI:456216"/>
        <dbReference type="EC" id="2.7.11.1"/>
    </reaction>
</comment>
<reference evidence="11" key="1">
    <citation type="submission" date="2023-04" db="EMBL/GenBank/DDBJ databases">
        <title>Ambrosiozyma monospora NBRC 1965.</title>
        <authorList>
            <person name="Ichikawa N."/>
            <person name="Sato H."/>
            <person name="Tonouchi N."/>
        </authorList>
    </citation>
    <scope>NUCLEOTIDE SEQUENCE</scope>
    <source>
        <strain evidence="11">NBRC 1965</strain>
    </source>
</reference>
<evidence type="ECO:0000256" key="2">
    <source>
        <dbReference type="ARBA" id="ARBA00022527"/>
    </source>
</evidence>
<sequence>MSASQAISPPQLKLDSSKDSDYPPSSPSTEATAADIDIDLDKTTNGNANTNTNINTNTDAKANGTTKTMLNGDVQTYSAPSSGDSQVTLKPANDESNTNTNPLDQSQGQVQVQNQDQVPISVPAPAPVPVQIENDIIPKTIPEDKVLENPVPTQQQQQQQQQHQPKQPSPIPTTIITPPSQQQKPPSAQSAQPAPMQQKDQSNSKSSGGGKILSKLFKKSSHRRSFANLRIAGHASRSDSHNSNSNGNHNNSSSTNSSASSMVNGHLSSHGSSTTLGSNILHAPPMRYASSTASFDSQMSGVTSNTTRTSDFQSKKLKLKRFFKPGRGPEDSKLKKLNAKLEKFKLSSSASQNDKKSLRQNGNSSGGHRSGISTPKFASSLISGGSSRDSHEDDETMIIAKLVSKYGEIPRDDTGLAGEGAGGSVLIATSSTTRKMYAIKKFKSQTQKETRYDYKKKIEKEFNLSSSLKNQNVIQTFELLQPEKNNKLNLFLIVMEYCPYDFFTIVMSGLMTKHEVYCYFKQMVNGVAYLHSVGLAHRDLKLDNCVVTSQGILKIIDFGSAFVFDSVLMDKLQNPNDGDIQALESINDIVKASGLVGSDPYLAPECLGMATYEPTAVDIWSLAIIFCCMVLRRFPWKLPKVSDPSYKAFTSESKEWVDENGKKKITGPDRLFRMLPTHSRPLISKMLCLKSSERVKMNDILKDDFMKGITECHYEKVEEVVVDGEAADGRSQSVGSSGSSSECWGKLVKGMDHSHHLITEKELQKLDEEKAKEKRITGST</sequence>
<dbReference type="GO" id="GO:0005524">
    <property type="term" value="F:ATP binding"/>
    <property type="evidence" value="ECO:0007669"/>
    <property type="project" value="UniProtKB-KW"/>
</dbReference>
<protein>
    <recommendedName>
        <fullName evidence="1">non-specific serine/threonine protein kinase</fullName>
        <ecNumber evidence="1">2.7.11.1</ecNumber>
    </recommendedName>
</protein>
<dbReference type="InterPro" id="IPR011009">
    <property type="entry name" value="Kinase-like_dom_sf"/>
</dbReference>
<dbReference type="EMBL" id="BSXU01000389">
    <property type="protein sequence ID" value="GMG20522.1"/>
    <property type="molecule type" value="Genomic_DNA"/>
</dbReference>
<keyword evidence="3" id="KW-0808">Transferase</keyword>
<feature type="compositionally biased region" description="Low complexity" evidence="9">
    <location>
        <begin position="241"/>
        <end position="278"/>
    </location>
</feature>
<dbReference type="AlphaFoldDB" id="A0A9W6YUB5"/>
<feature type="domain" description="Protein kinase" evidence="10">
    <location>
        <begin position="411"/>
        <end position="706"/>
    </location>
</feature>
<feature type="region of interest" description="Disordered" evidence="9">
    <location>
        <begin position="293"/>
        <end position="313"/>
    </location>
</feature>
<dbReference type="InterPro" id="IPR008271">
    <property type="entry name" value="Ser/Thr_kinase_AS"/>
</dbReference>
<evidence type="ECO:0000256" key="5">
    <source>
        <dbReference type="ARBA" id="ARBA00022777"/>
    </source>
</evidence>
<dbReference type="GO" id="GO:0005829">
    <property type="term" value="C:cytosol"/>
    <property type="evidence" value="ECO:0007669"/>
    <property type="project" value="TreeGrafter"/>
</dbReference>
<dbReference type="Pfam" id="PF00069">
    <property type="entry name" value="Pkinase"/>
    <property type="match status" value="1"/>
</dbReference>
<evidence type="ECO:0000256" key="8">
    <source>
        <dbReference type="ARBA" id="ARBA00048679"/>
    </source>
</evidence>
<feature type="region of interest" description="Disordered" evidence="9">
    <location>
        <begin position="234"/>
        <end position="280"/>
    </location>
</feature>
<feature type="region of interest" description="Disordered" evidence="9">
    <location>
        <begin position="1"/>
        <end position="212"/>
    </location>
</feature>
<dbReference type="SMART" id="SM00220">
    <property type="entry name" value="S_TKc"/>
    <property type="match status" value="1"/>
</dbReference>
<proteinExistence type="predicted"/>
<feature type="compositionally biased region" description="Low complexity" evidence="9">
    <location>
        <begin position="150"/>
        <end position="206"/>
    </location>
</feature>
<evidence type="ECO:0000256" key="9">
    <source>
        <dbReference type="SAM" id="MobiDB-lite"/>
    </source>
</evidence>
<dbReference type="InterPro" id="IPR000719">
    <property type="entry name" value="Prot_kinase_dom"/>
</dbReference>
<keyword evidence="2" id="KW-0723">Serine/threonine-protein kinase</keyword>
<feature type="compositionally biased region" description="Polar residues" evidence="9">
    <location>
        <begin position="64"/>
        <end position="104"/>
    </location>
</feature>
<keyword evidence="5" id="KW-0418">Kinase</keyword>
<evidence type="ECO:0000256" key="1">
    <source>
        <dbReference type="ARBA" id="ARBA00012513"/>
    </source>
</evidence>
<organism evidence="11 12">
    <name type="scientific">Ambrosiozyma monospora</name>
    <name type="common">Yeast</name>
    <name type="synonym">Endomycopsis monosporus</name>
    <dbReference type="NCBI Taxonomy" id="43982"/>
    <lineage>
        <taxon>Eukaryota</taxon>
        <taxon>Fungi</taxon>
        <taxon>Dikarya</taxon>
        <taxon>Ascomycota</taxon>
        <taxon>Saccharomycotina</taxon>
        <taxon>Pichiomycetes</taxon>
        <taxon>Pichiales</taxon>
        <taxon>Pichiaceae</taxon>
        <taxon>Ambrosiozyma</taxon>
    </lineage>
</organism>
<keyword evidence="4" id="KW-0547">Nucleotide-binding</keyword>
<feature type="compositionally biased region" description="Low complexity" evidence="9">
    <location>
        <begin position="43"/>
        <end position="63"/>
    </location>
</feature>
<comment type="caution">
    <text evidence="11">The sequence shown here is derived from an EMBL/GenBank/DDBJ whole genome shotgun (WGS) entry which is preliminary data.</text>
</comment>
<evidence type="ECO:0000256" key="4">
    <source>
        <dbReference type="ARBA" id="ARBA00022741"/>
    </source>
</evidence>
<feature type="region of interest" description="Disordered" evidence="9">
    <location>
        <begin position="345"/>
        <end position="393"/>
    </location>
</feature>
<dbReference type="PANTHER" id="PTHR24343">
    <property type="entry name" value="SERINE/THREONINE KINASE"/>
    <property type="match status" value="1"/>
</dbReference>
<dbReference type="SUPFAM" id="SSF56112">
    <property type="entry name" value="Protein kinase-like (PK-like)"/>
    <property type="match status" value="1"/>
</dbReference>
<dbReference type="PROSITE" id="PS50011">
    <property type="entry name" value="PROTEIN_KINASE_DOM"/>
    <property type="match status" value="1"/>
</dbReference>
<dbReference type="EC" id="2.7.11.1" evidence="1"/>
<evidence type="ECO:0000256" key="6">
    <source>
        <dbReference type="ARBA" id="ARBA00022840"/>
    </source>
</evidence>
<gene>
    <name evidence="11" type="ORF">Amon01_000129300</name>
</gene>
<keyword evidence="12" id="KW-1185">Reference proteome</keyword>
<evidence type="ECO:0000256" key="7">
    <source>
        <dbReference type="ARBA" id="ARBA00047899"/>
    </source>
</evidence>
<evidence type="ECO:0000313" key="12">
    <source>
        <dbReference type="Proteomes" id="UP001165063"/>
    </source>
</evidence>
<dbReference type="GO" id="GO:0004674">
    <property type="term" value="F:protein serine/threonine kinase activity"/>
    <property type="evidence" value="ECO:0007669"/>
    <property type="project" value="UniProtKB-KW"/>
</dbReference>
<dbReference type="PROSITE" id="PS00108">
    <property type="entry name" value="PROTEIN_KINASE_ST"/>
    <property type="match status" value="1"/>
</dbReference>
<feature type="compositionally biased region" description="Polar residues" evidence="9">
    <location>
        <begin position="293"/>
        <end position="312"/>
    </location>
</feature>
<dbReference type="OrthoDB" id="6513151at2759"/>